<dbReference type="InterPro" id="IPR001638">
    <property type="entry name" value="Solute-binding_3/MltF_N"/>
</dbReference>
<dbReference type="Proteomes" id="UP000320653">
    <property type="component" value="Unassembled WGS sequence"/>
</dbReference>
<evidence type="ECO:0000256" key="2">
    <source>
        <dbReference type="ARBA" id="ARBA00022729"/>
    </source>
</evidence>
<reference evidence="5 6" key="1">
    <citation type="submission" date="2019-06" db="EMBL/GenBank/DDBJ databases">
        <title>Sorghum-associated microbial communities from plants grown in Nebraska, USA.</title>
        <authorList>
            <person name="Schachtman D."/>
        </authorList>
    </citation>
    <scope>NUCLEOTIDE SEQUENCE [LARGE SCALE GENOMIC DNA]</scope>
    <source>
        <strain evidence="5 6">1225</strain>
    </source>
</reference>
<dbReference type="Gene3D" id="3.40.190.10">
    <property type="entry name" value="Periplasmic binding protein-like II"/>
    <property type="match status" value="2"/>
</dbReference>
<comment type="subcellular location">
    <subcellularLocation>
        <location evidence="1">Periplasm</location>
    </subcellularLocation>
</comment>
<proteinExistence type="predicted"/>
<dbReference type="SMART" id="SM00062">
    <property type="entry name" value="PBPb"/>
    <property type="match status" value="1"/>
</dbReference>
<keyword evidence="6" id="KW-1185">Reference proteome</keyword>
<gene>
    <name evidence="5" type="ORF">FHW37_10841</name>
</gene>
<dbReference type="Pfam" id="PF00497">
    <property type="entry name" value="SBP_bac_3"/>
    <property type="match status" value="1"/>
</dbReference>
<evidence type="ECO:0000256" key="3">
    <source>
        <dbReference type="SAM" id="SignalP"/>
    </source>
</evidence>
<dbReference type="GO" id="GO:0042597">
    <property type="term" value="C:periplasmic space"/>
    <property type="evidence" value="ECO:0007669"/>
    <property type="project" value="UniProtKB-SubCell"/>
</dbReference>
<dbReference type="SUPFAM" id="SSF53850">
    <property type="entry name" value="Periplasmic binding protein-like II"/>
    <property type="match status" value="1"/>
</dbReference>
<dbReference type="CDD" id="cd01004">
    <property type="entry name" value="PBP2_MidA_like"/>
    <property type="match status" value="1"/>
</dbReference>
<dbReference type="RefSeq" id="WP_186458382.1">
    <property type="nucleotide sequence ID" value="NZ_VIWP01000008.1"/>
</dbReference>
<dbReference type="PANTHER" id="PTHR35936">
    <property type="entry name" value="MEMBRANE-BOUND LYTIC MUREIN TRANSGLYCOSYLASE F"/>
    <property type="match status" value="1"/>
</dbReference>
<sequence>MPSAIPTFLGILTAGTLLAGAAFAAPACEPAKVAEKYPAIAGKTVVFGYDPSIPPYAIIDDKDKTKVSGSDIDLAKAVFDCLGVKYELKPGAWPGLFPAVVSGQIDAMFYLYYTPKRAEQGDFITFMKAGSGAIVQKGNPKNIKAEADLCGKTVSAGLGTVEERQMKTLGEKCVASGKETIQVMTSTDAPSGFRLIATGRADAMVIDLPLINMMVKRNPDVYSVGYSVISDYQIGGAVKNGNPLGPAIADAIQALQASGKVKEIFATYGIDPAVEIPATLKTE</sequence>
<dbReference type="PANTHER" id="PTHR35936:SF17">
    <property type="entry name" value="ARGININE-BINDING EXTRACELLULAR PROTEIN ARTP"/>
    <property type="match status" value="1"/>
</dbReference>
<protein>
    <submittedName>
        <fullName evidence="5">Amino acid ABC transporter substrate-binding protein (PAAT family)</fullName>
    </submittedName>
</protein>
<comment type="caution">
    <text evidence="5">The sequence shown here is derived from an EMBL/GenBank/DDBJ whole genome shotgun (WGS) entry which is preliminary data.</text>
</comment>
<evidence type="ECO:0000313" key="5">
    <source>
        <dbReference type="EMBL" id="TWF49371.1"/>
    </source>
</evidence>
<feature type="domain" description="Solute-binding protein family 3/N-terminal" evidence="4">
    <location>
        <begin position="44"/>
        <end position="272"/>
    </location>
</feature>
<dbReference type="AlphaFoldDB" id="A0A561QGE6"/>
<accession>A0A561QGE6</accession>
<name>A0A561QGE6_9HYPH</name>
<feature type="signal peptide" evidence="3">
    <location>
        <begin position="1"/>
        <end position="24"/>
    </location>
</feature>
<evidence type="ECO:0000313" key="6">
    <source>
        <dbReference type="Proteomes" id="UP000320653"/>
    </source>
</evidence>
<evidence type="ECO:0000256" key="1">
    <source>
        <dbReference type="ARBA" id="ARBA00004418"/>
    </source>
</evidence>
<evidence type="ECO:0000259" key="4">
    <source>
        <dbReference type="SMART" id="SM00062"/>
    </source>
</evidence>
<dbReference type="EMBL" id="VIWP01000008">
    <property type="protein sequence ID" value="TWF49371.1"/>
    <property type="molecule type" value="Genomic_DNA"/>
</dbReference>
<organism evidence="5 6">
    <name type="scientific">Neorhizobium alkalisoli</name>
    <dbReference type="NCBI Taxonomy" id="528178"/>
    <lineage>
        <taxon>Bacteria</taxon>
        <taxon>Pseudomonadati</taxon>
        <taxon>Pseudomonadota</taxon>
        <taxon>Alphaproteobacteria</taxon>
        <taxon>Hyphomicrobiales</taxon>
        <taxon>Rhizobiaceae</taxon>
        <taxon>Rhizobium/Agrobacterium group</taxon>
        <taxon>Neorhizobium</taxon>
    </lineage>
</organism>
<keyword evidence="2 3" id="KW-0732">Signal</keyword>
<feature type="chain" id="PRO_5022008458" evidence="3">
    <location>
        <begin position="25"/>
        <end position="283"/>
    </location>
</feature>